<sequence length="32" mass="3588">MALHRGTIRRLADCSFFSPTRFSPLGLGTLEH</sequence>
<dbReference type="EMBL" id="CP133617">
    <property type="protein sequence ID" value="WMV32779.1"/>
    <property type="molecule type" value="Genomic_DNA"/>
</dbReference>
<keyword evidence="2" id="KW-1185">Reference proteome</keyword>
<accession>A0AAF0R769</accession>
<evidence type="ECO:0000313" key="2">
    <source>
        <dbReference type="Proteomes" id="UP001234989"/>
    </source>
</evidence>
<evidence type="ECO:0000313" key="1">
    <source>
        <dbReference type="EMBL" id="WMV32779.1"/>
    </source>
</evidence>
<name>A0AAF0R769_SOLVR</name>
<reference evidence="1" key="1">
    <citation type="submission" date="2023-08" db="EMBL/GenBank/DDBJ databases">
        <title>A de novo genome assembly of Solanum verrucosum Schlechtendal, a Mexican diploid species geographically isolated from the other diploid A-genome species in potato relatives.</title>
        <authorList>
            <person name="Hosaka K."/>
        </authorList>
    </citation>
    <scope>NUCLEOTIDE SEQUENCE</scope>
    <source>
        <tissue evidence="1">Young leaves</tissue>
    </source>
</reference>
<protein>
    <submittedName>
        <fullName evidence="1">Uncharacterized protein</fullName>
    </submittedName>
</protein>
<dbReference type="Proteomes" id="UP001234989">
    <property type="component" value="Chromosome 6"/>
</dbReference>
<dbReference type="AlphaFoldDB" id="A0AAF0R769"/>
<gene>
    <name evidence="1" type="ORF">MTR67_026164</name>
</gene>
<organism evidence="1 2">
    <name type="scientific">Solanum verrucosum</name>
    <dbReference type="NCBI Taxonomy" id="315347"/>
    <lineage>
        <taxon>Eukaryota</taxon>
        <taxon>Viridiplantae</taxon>
        <taxon>Streptophyta</taxon>
        <taxon>Embryophyta</taxon>
        <taxon>Tracheophyta</taxon>
        <taxon>Spermatophyta</taxon>
        <taxon>Magnoliopsida</taxon>
        <taxon>eudicotyledons</taxon>
        <taxon>Gunneridae</taxon>
        <taxon>Pentapetalae</taxon>
        <taxon>asterids</taxon>
        <taxon>lamiids</taxon>
        <taxon>Solanales</taxon>
        <taxon>Solanaceae</taxon>
        <taxon>Solanoideae</taxon>
        <taxon>Solaneae</taxon>
        <taxon>Solanum</taxon>
    </lineage>
</organism>
<proteinExistence type="predicted"/>